<dbReference type="PANTHER" id="PTHR22951">
    <property type="entry name" value="CLATHRIN ASSEMBLY PROTEIN"/>
    <property type="match status" value="1"/>
</dbReference>
<evidence type="ECO:0000313" key="7">
    <source>
        <dbReference type="Proteomes" id="UP001412067"/>
    </source>
</evidence>
<dbReference type="InterPro" id="IPR008942">
    <property type="entry name" value="ENTH_VHS"/>
</dbReference>
<dbReference type="InterPro" id="IPR013809">
    <property type="entry name" value="ENTH"/>
</dbReference>
<evidence type="ECO:0000256" key="2">
    <source>
        <dbReference type="ARBA" id="ARBA00004555"/>
    </source>
</evidence>
<dbReference type="Pfam" id="PF07651">
    <property type="entry name" value="ANTH"/>
    <property type="match status" value="1"/>
</dbReference>
<gene>
    <name evidence="6" type="ORF">KSP40_PGU018231</name>
</gene>
<name>A0ABR2MQ08_9ASPA</name>
<dbReference type="SUPFAM" id="SSF48464">
    <property type="entry name" value="ENTH/VHS domain"/>
    <property type="match status" value="1"/>
</dbReference>
<dbReference type="Gene3D" id="1.25.40.90">
    <property type="match status" value="1"/>
</dbReference>
<evidence type="ECO:0000256" key="3">
    <source>
        <dbReference type="ARBA" id="ARBA00023034"/>
    </source>
</evidence>
<accession>A0ABR2MQ08</accession>
<evidence type="ECO:0000256" key="1">
    <source>
        <dbReference type="ARBA" id="ARBA00004132"/>
    </source>
</evidence>
<comment type="subcellular location">
    <subcellularLocation>
        <location evidence="1">Cytoplasmic vesicle</location>
        <location evidence="1">Clathrin-coated vesicle</location>
    </subcellularLocation>
    <subcellularLocation>
        <location evidence="2">Golgi apparatus</location>
    </subcellularLocation>
</comment>
<feature type="domain" description="ENTH" evidence="5">
    <location>
        <begin position="25"/>
        <end position="169"/>
    </location>
</feature>
<evidence type="ECO:0000313" key="6">
    <source>
        <dbReference type="EMBL" id="KAK8966287.1"/>
    </source>
</evidence>
<protein>
    <submittedName>
        <fullName evidence="6">Clathrin assembly protein</fullName>
    </submittedName>
</protein>
<organism evidence="6 7">
    <name type="scientific">Platanthera guangdongensis</name>
    <dbReference type="NCBI Taxonomy" id="2320717"/>
    <lineage>
        <taxon>Eukaryota</taxon>
        <taxon>Viridiplantae</taxon>
        <taxon>Streptophyta</taxon>
        <taxon>Embryophyta</taxon>
        <taxon>Tracheophyta</taxon>
        <taxon>Spermatophyta</taxon>
        <taxon>Magnoliopsida</taxon>
        <taxon>Liliopsida</taxon>
        <taxon>Asparagales</taxon>
        <taxon>Orchidaceae</taxon>
        <taxon>Orchidoideae</taxon>
        <taxon>Orchideae</taxon>
        <taxon>Orchidinae</taxon>
        <taxon>Platanthera</taxon>
    </lineage>
</organism>
<evidence type="ECO:0000256" key="4">
    <source>
        <dbReference type="ARBA" id="ARBA00023329"/>
    </source>
</evidence>
<dbReference type="EMBL" id="JBBWWR010000005">
    <property type="protein sequence ID" value="KAK8966287.1"/>
    <property type="molecule type" value="Genomic_DNA"/>
</dbReference>
<reference evidence="6 7" key="1">
    <citation type="journal article" date="2022" name="Nat. Plants">
        <title>Genomes of leafy and leafless Platanthera orchids illuminate the evolution of mycoheterotrophy.</title>
        <authorList>
            <person name="Li M.H."/>
            <person name="Liu K.W."/>
            <person name="Li Z."/>
            <person name="Lu H.C."/>
            <person name="Ye Q.L."/>
            <person name="Zhang D."/>
            <person name="Wang J.Y."/>
            <person name="Li Y.F."/>
            <person name="Zhong Z.M."/>
            <person name="Liu X."/>
            <person name="Yu X."/>
            <person name="Liu D.K."/>
            <person name="Tu X.D."/>
            <person name="Liu B."/>
            <person name="Hao Y."/>
            <person name="Liao X.Y."/>
            <person name="Jiang Y.T."/>
            <person name="Sun W.H."/>
            <person name="Chen J."/>
            <person name="Chen Y.Q."/>
            <person name="Ai Y."/>
            <person name="Zhai J.W."/>
            <person name="Wu S.S."/>
            <person name="Zhou Z."/>
            <person name="Hsiao Y.Y."/>
            <person name="Wu W.L."/>
            <person name="Chen Y.Y."/>
            <person name="Lin Y.F."/>
            <person name="Hsu J.L."/>
            <person name="Li C.Y."/>
            <person name="Wang Z.W."/>
            <person name="Zhao X."/>
            <person name="Zhong W.Y."/>
            <person name="Ma X.K."/>
            <person name="Ma L."/>
            <person name="Huang J."/>
            <person name="Chen G.Z."/>
            <person name="Huang M.Z."/>
            <person name="Huang L."/>
            <person name="Peng D.H."/>
            <person name="Luo Y.B."/>
            <person name="Zou S.Q."/>
            <person name="Chen S.P."/>
            <person name="Lan S."/>
            <person name="Tsai W.C."/>
            <person name="Van de Peer Y."/>
            <person name="Liu Z.J."/>
        </authorList>
    </citation>
    <scope>NUCLEOTIDE SEQUENCE [LARGE SCALE GENOMIC DNA]</scope>
    <source>
        <strain evidence="6">Lor288</strain>
    </source>
</reference>
<keyword evidence="7" id="KW-1185">Reference proteome</keyword>
<dbReference type="InterPro" id="IPR045192">
    <property type="entry name" value="AP180-like"/>
</dbReference>
<sequence length="325" mass="36189">MGRKLRRLVGALKDNASIAARSTILCSSSSSAADLAVLRATSHRHPSSPPHPRHIAGLLSFGRGARPVAAALAFSLSSRLLTTTDPTVALKSLFSLHQLLRSAPFILLDQLSSYLLPQSSGRRTRSPLLLSSFPLGSDSLSWSLSSCVRWYSRLLELLLLLPSPSGENLAEWASSLLTRHLISEIESLANFVAEAFHQPEIPGNRLISEVKRMVAEDRLAAENGIMVRLGEVRERLEAVGFADSVDLVFVLRRLEDHRPPPWMSDVQRKDQLFWTEVRQVRETVEGLVVKREREARSLQSDGFISARFMVRTGDLVQFHSNRWVA</sequence>
<keyword evidence="3" id="KW-0333">Golgi apparatus</keyword>
<dbReference type="PROSITE" id="PS50942">
    <property type="entry name" value="ENTH"/>
    <property type="match status" value="1"/>
</dbReference>
<dbReference type="PANTHER" id="PTHR22951:SF76">
    <property type="entry name" value="OS09G0468150 PROTEIN"/>
    <property type="match status" value="1"/>
</dbReference>
<keyword evidence="4" id="KW-0968">Cytoplasmic vesicle</keyword>
<dbReference type="Proteomes" id="UP001412067">
    <property type="component" value="Unassembled WGS sequence"/>
</dbReference>
<comment type="caution">
    <text evidence="6">The sequence shown here is derived from an EMBL/GenBank/DDBJ whole genome shotgun (WGS) entry which is preliminary data.</text>
</comment>
<proteinExistence type="predicted"/>
<evidence type="ECO:0000259" key="5">
    <source>
        <dbReference type="PROSITE" id="PS50942"/>
    </source>
</evidence>
<dbReference type="InterPro" id="IPR011417">
    <property type="entry name" value="ANTH_dom"/>
</dbReference>